<dbReference type="InterPro" id="IPR035396">
    <property type="entry name" value="Bac_rhamnosid6H"/>
</dbReference>
<dbReference type="AlphaFoldDB" id="A0A2C5YNQ3"/>
<dbReference type="InterPro" id="IPR012341">
    <property type="entry name" value="6hp_glycosidase-like_sf"/>
</dbReference>
<dbReference type="PANTHER" id="PTHR34987">
    <property type="entry name" value="C, PUTATIVE (AFU_ORTHOLOGUE AFUA_3G02880)-RELATED"/>
    <property type="match status" value="1"/>
</dbReference>
<reference evidence="2 3" key="1">
    <citation type="submission" date="2017-06" db="EMBL/GenBank/DDBJ databases">
        <title>Ant-infecting Ophiocordyceps genomes reveal a high diversity of potential behavioral manipulation genes and a possible major role for enterotoxins.</title>
        <authorList>
            <person name="De Bekker C."/>
            <person name="Evans H.C."/>
            <person name="Brachmann A."/>
            <person name="Hughes D.P."/>
        </authorList>
    </citation>
    <scope>NUCLEOTIDE SEQUENCE [LARGE SCALE GENOMIC DNA]</scope>
    <source>
        <strain evidence="2 3">1348a</strain>
    </source>
</reference>
<gene>
    <name evidence="2" type="ORF">CDD82_7972</name>
</gene>
<dbReference type="SUPFAM" id="SSF48208">
    <property type="entry name" value="Six-hairpin glycosidases"/>
    <property type="match status" value="1"/>
</dbReference>
<name>A0A2C5YNQ3_9HYPO</name>
<dbReference type="Proteomes" id="UP000224854">
    <property type="component" value="Unassembled WGS sequence"/>
</dbReference>
<protein>
    <recommendedName>
        <fullName evidence="1">Alpha-L-rhamnosidase six-hairpin glycosidase domain-containing protein</fullName>
    </recommendedName>
</protein>
<keyword evidence="3" id="KW-1185">Reference proteome</keyword>
<organism evidence="2 3">
    <name type="scientific">Ophiocordyceps australis</name>
    <dbReference type="NCBI Taxonomy" id="1399860"/>
    <lineage>
        <taxon>Eukaryota</taxon>
        <taxon>Fungi</taxon>
        <taxon>Dikarya</taxon>
        <taxon>Ascomycota</taxon>
        <taxon>Pezizomycotina</taxon>
        <taxon>Sordariomycetes</taxon>
        <taxon>Hypocreomycetidae</taxon>
        <taxon>Hypocreales</taxon>
        <taxon>Ophiocordycipitaceae</taxon>
        <taxon>Ophiocordyceps</taxon>
    </lineage>
</organism>
<dbReference type="GO" id="GO:0005975">
    <property type="term" value="P:carbohydrate metabolic process"/>
    <property type="evidence" value="ECO:0007669"/>
    <property type="project" value="InterPro"/>
</dbReference>
<sequence>MPATKPPSWHKFIQSPGARIIKPVDIVDKRVNGTVKDPYNFLLGEQTFLLRRSVMEDVPSVVVDFGRVVVGTLEIDFGVSHNFSAGRPGVRLAFSETLEFLSDRSDYTRSDSAQGDDKITNGTDQIAVGQEPYTWRNVRGCQFGRKVCADGPHGFRYVQISLDALRSDSPHTSLLGLVSITAVRLRWSGYLGTKESYLGWVESPRDKDLTQWWYDAVYTAEMAMGMFGTNEMEPRVADNGQLQATSPEGHVLLMDGAKRNREPHAVSLAIAALTMYIAHGEYEAARNTLQDLAPGQRDEWITPEASTNSSLPLFDSPLWWVVSAVDHVLYTGNTSFAEAYWKVMTMTLDDYYHGFLSNDTGMLHKPADMDDYASIPRSGPVTYYNALYVYALRKAGHLAMSLGKTDDANRWYTLASHVAHALWMRNFDIGHGAFYDGSACPGADIDTICDVRAQDGNMLAILAGITDDRVTEDILEYWFTLKLPWGSPLFDNSTLAKDRHLDQVVYPFISYFEYAARLSTKTFRSTRGLMSMLHKWMAEKGPEITTWEAIGLDGKPLDAGFTSMAHGSSTGLVSLLSNYDLGIRPLEPGFKTWHVCPSYQLTATKGVMPTPQGPIKVVMLAEQEALSAKKLSSRKARMHRKRAQIEAPYGTTGKICLPFSTPGLDPQVSVNGYTVWTKKGPTTYVEPHDSGMKIVLQDRVGNKEYEVYLPRAEVDTVLYGWNPYAVKKQEKDYAEVDLVMPDEKIDLE</sequence>
<evidence type="ECO:0000259" key="1">
    <source>
        <dbReference type="Pfam" id="PF17389"/>
    </source>
</evidence>
<comment type="caution">
    <text evidence="2">The sequence shown here is derived from an EMBL/GenBank/DDBJ whole genome shotgun (WGS) entry which is preliminary data.</text>
</comment>
<feature type="domain" description="Alpha-L-rhamnosidase six-hairpin glycosidase" evidence="1">
    <location>
        <begin position="255"/>
        <end position="467"/>
    </location>
</feature>
<dbReference type="GO" id="GO:0003824">
    <property type="term" value="F:catalytic activity"/>
    <property type="evidence" value="ECO:0007669"/>
    <property type="project" value="UniProtKB-ARBA"/>
</dbReference>
<dbReference type="Pfam" id="PF17389">
    <property type="entry name" value="Bac_rhamnosid6H"/>
    <property type="match status" value="1"/>
</dbReference>
<dbReference type="EMBL" id="NJEU01000991">
    <property type="protein sequence ID" value="PHH69140.1"/>
    <property type="molecule type" value="Genomic_DNA"/>
</dbReference>
<dbReference type="InterPro" id="IPR008928">
    <property type="entry name" value="6-hairpin_glycosidase_sf"/>
</dbReference>
<proteinExistence type="predicted"/>
<dbReference type="OrthoDB" id="10036721at2759"/>
<dbReference type="Gene3D" id="1.50.10.10">
    <property type="match status" value="1"/>
</dbReference>
<dbReference type="PANTHER" id="PTHR34987:SF5">
    <property type="entry name" value="ALPHA-RHAMNOSIDASE"/>
    <property type="match status" value="1"/>
</dbReference>
<accession>A0A2C5YNQ3</accession>
<evidence type="ECO:0000313" key="2">
    <source>
        <dbReference type="EMBL" id="PHH69140.1"/>
    </source>
</evidence>
<dbReference type="Gene3D" id="2.60.420.10">
    <property type="entry name" value="Maltose phosphorylase, domain 3"/>
    <property type="match status" value="1"/>
</dbReference>
<evidence type="ECO:0000313" key="3">
    <source>
        <dbReference type="Proteomes" id="UP000224854"/>
    </source>
</evidence>